<dbReference type="EMBL" id="KN847320">
    <property type="protein sequence ID" value="KIW54559.1"/>
    <property type="molecule type" value="Genomic_DNA"/>
</dbReference>
<evidence type="ECO:0000313" key="2">
    <source>
        <dbReference type="Proteomes" id="UP000054342"/>
    </source>
</evidence>
<evidence type="ECO:0000313" key="1">
    <source>
        <dbReference type="EMBL" id="KIW54559.1"/>
    </source>
</evidence>
<dbReference type="Proteomes" id="UP000054342">
    <property type="component" value="Unassembled WGS sequence"/>
</dbReference>
<name>A0A0D2F3V4_9EURO</name>
<accession>A0A0D2F3V4</accession>
<sequence length="100" mass="11769">MGISTPVARVPDHYLNISNGRYEMTMHRKWRPDATGIRVENLEEETIQQGLTLEVRLQRCRWHRCLKSIRARWDKVMVTIKMTWRPYRADTGRASGCPKG</sequence>
<reference evidence="1 2" key="1">
    <citation type="submission" date="2015-01" db="EMBL/GenBank/DDBJ databases">
        <title>The Genome Sequence of Exophiala xenobiotica CBS118157.</title>
        <authorList>
            <consortium name="The Broad Institute Genomics Platform"/>
            <person name="Cuomo C."/>
            <person name="de Hoog S."/>
            <person name="Gorbushina A."/>
            <person name="Stielow B."/>
            <person name="Teixiera M."/>
            <person name="Abouelleil A."/>
            <person name="Chapman S.B."/>
            <person name="Priest M."/>
            <person name="Young S.K."/>
            <person name="Wortman J."/>
            <person name="Nusbaum C."/>
            <person name="Birren B."/>
        </authorList>
    </citation>
    <scope>NUCLEOTIDE SEQUENCE [LARGE SCALE GENOMIC DNA]</scope>
    <source>
        <strain evidence="1 2">CBS 118157</strain>
    </source>
</reference>
<proteinExistence type="predicted"/>
<gene>
    <name evidence="1" type="ORF">PV05_06911</name>
</gene>
<dbReference type="AlphaFoldDB" id="A0A0D2F3V4"/>
<dbReference type="GeneID" id="25328819"/>
<dbReference type="HOGENOM" id="CLU_2306175_0_0_1"/>
<keyword evidence="2" id="KW-1185">Reference proteome</keyword>
<protein>
    <submittedName>
        <fullName evidence="1">Uncharacterized protein</fullName>
    </submittedName>
</protein>
<organism evidence="1 2">
    <name type="scientific">Exophiala xenobiotica</name>
    <dbReference type="NCBI Taxonomy" id="348802"/>
    <lineage>
        <taxon>Eukaryota</taxon>
        <taxon>Fungi</taxon>
        <taxon>Dikarya</taxon>
        <taxon>Ascomycota</taxon>
        <taxon>Pezizomycotina</taxon>
        <taxon>Eurotiomycetes</taxon>
        <taxon>Chaetothyriomycetidae</taxon>
        <taxon>Chaetothyriales</taxon>
        <taxon>Herpotrichiellaceae</taxon>
        <taxon>Exophiala</taxon>
    </lineage>
</organism>
<dbReference type="RefSeq" id="XP_013315143.1">
    <property type="nucleotide sequence ID" value="XM_013459689.1"/>
</dbReference>